<evidence type="ECO:0000313" key="2">
    <source>
        <dbReference type="Proteomes" id="UP000429607"/>
    </source>
</evidence>
<feature type="non-terminal residue" evidence="1">
    <location>
        <position position="231"/>
    </location>
</feature>
<organism evidence="1 2">
    <name type="scientific">Phytophthora rubi</name>
    <dbReference type="NCBI Taxonomy" id="129364"/>
    <lineage>
        <taxon>Eukaryota</taxon>
        <taxon>Sar</taxon>
        <taxon>Stramenopiles</taxon>
        <taxon>Oomycota</taxon>
        <taxon>Peronosporomycetes</taxon>
        <taxon>Peronosporales</taxon>
        <taxon>Peronosporaceae</taxon>
        <taxon>Phytophthora</taxon>
    </lineage>
</organism>
<dbReference type="EMBL" id="QXFV01008036">
    <property type="protein sequence ID" value="KAE8957457.1"/>
    <property type="molecule type" value="Genomic_DNA"/>
</dbReference>
<evidence type="ECO:0000313" key="1">
    <source>
        <dbReference type="EMBL" id="KAE8957457.1"/>
    </source>
</evidence>
<protein>
    <submittedName>
        <fullName evidence="1">Uncharacterized protein</fullName>
    </submittedName>
</protein>
<dbReference type="AlphaFoldDB" id="A0A6A3GLZ0"/>
<name>A0A6A3GLZ0_9STRA</name>
<dbReference type="PANTHER" id="PTHR40866">
    <property type="entry name" value="BED-TYPE DOMAIN-CONTAINING PROTEIN"/>
    <property type="match status" value="1"/>
</dbReference>
<dbReference type="Proteomes" id="UP000429607">
    <property type="component" value="Unassembled WGS sequence"/>
</dbReference>
<proteinExistence type="predicted"/>
<comment type="caution">
    <text evidence="1">The sequence shown here is derived from an EMBL/GenBank/DDBJ whole genome shotgun (WGS) entry which is preliminary data.</text>
</comment>
<accession>A0A6A3GLZ0</accession>
<dbReference type="PANTHER" id="PTHR40866:SF1">
    <property type="entry name" value="BED-TYPE DOMAIN-CONTAINING PROTEIN"/>
    <property type="match status" value="1"/>
</dbReference>
<gene>
    <name evidence="1" type="ORF">PR001_g31368</name>
</gene>
<reference evidence="1 2" key="1">
    <citation type="submission" date="2018-09" db="EMBL/GenBank/DDBJ databases">
        <title>Genomic investigation of the strawberry pathogen Phytophthora fragariae indicates pathogenicity is determined by transcriptional variation in three key races.</title>
        <authorList>
            <person name="Adams T.M."/>
            <person name="Armitage A.D."/>
            <person name="Sobczyk M.K."/>
            <person name="Bates H.J."/>
            <person name="Dunwell J.M."/>
            <person name="Nellist C.F."/>
            <person name="Harrison R.J."/>
        </authorList>
    </citation>
    <scope>NUCLEOTIDE SEQUENCE [LARGE SCALE GENOMIC DNA]</scope>
    <source>
        <strain evidence="1 2">SCRP249</strain>
    </source>
</reference>
<sequence>MAFSYSNLQPVSQETLPAGMDGVMLTIERAIAAELLARFGIMLGGWTHASEHYLDVFACYEVDTRPKTALLSMTPLLNAEDDDLTARGHREFLETILPGDYGVQLEQCRHRLNLAVKADMASHKDDLAAVHALMVEDQLSACHPSRNSLELAFVIVNRYFKLLEFLDPEDDDILHLLPSPACNKRLRVLMVKLRDIESVAKALQGLNVDLLDVQQWFDELMSAKPQLAHYL</sequence>